<dbReference type="AlphaFoldDB" id="A0A246BMK9"/>
<proteinExistence type="predicted"/>
<evidence type="ECO:0000313" key="2">
    <source>
        <dbReference type="Proteomes" id="UP000197208"/>
    </source>
</evidence>
<evidence type="ECO:0000313" key="1">
    <source>
        <dbReference type="EMBL" id="OWL96910.1"/>
    </source>
</evidence>
<dbReference type="GO" id="GO:0006788">
    <property type="term" value="P:heme oxidation"/>
    <property type="evidence" value="ECO:0007669"/>
    <property type="project" value="InterPro"/>
</dbReference>
<dbReference type="EMBL" id="NHMK01000010">
    <property type="protein sequence ID" value="OWL96910.1"/>
    <property type="molecule type" value="Genomic_DNA"/>
</dbReference>
<dbReference type="CDD" id="cd19166">
    <property type="entry name" value="HemeO-bac"/>
    <property type="match status" value="1"/>
</dbReference>
<dbReference type="RefSeq" id="WP_088248107.1">
    <property type="nucleotide sequence ID" value="NZ_NHMK01000010.1"/>
</dbReference>
<accession>A0A246BMK9</accession>
<comment type="caution">
    <text evidence="1">The sequence shown here is derived from an EMBL/GenBank/DDBJ whole genome shotgun (WGS) entry which is preliminary data.</text>
</comment>
<name>A0A246BMK9_9DEIO</name>
<reference evidence="1 2" key="1">
    <citation type="submission" date="2017-05" db="EMBL/GenBank/DDBJ databases">
        <title>De novo genome assembly of Deniococcus indicus strain DR1.</title>
        <authorList>
            <person name="Chauhan D."/>
            <person name="Yennamalli R.M."/>
            <person name="Priyadarshini R."/>
        </authorList>
    </citation>
    <scope>NUCLEOTIDE SEQUENCE [LARGE SCALE GENOMIC DNA]</scope>
    <source>
        <strain evidence="1 2">DR1</strain>
    </source>
</reference>
<dbReference type="OrthoDB" id="114943at2"/>
<gene>
    <name evidence="1" type="ORF">CBQ26_07945</name>
</gene>
<sequence length="204" mass="22142">MILPHLKSSTREQHERAEAHLNLMDPALDRQRYGDVLRDMRSLYGALEPRVGAGLGRAGRAALDWPARLKVPLLDRDMRDLNVTPAADLDAGAVEAFLRDEAHAWGAAYVLEGATLGGQLIRRHVAARLGLEGAGTAFHGGYGPLTGPRWRVFGEALEARVARDPDRAAFTERATDAARRTFGLFVPPAAPAVRQAPPVTRSLT</sequence>
<dbReference type="InterPro" id="IPR016053">
    <property type="entry name" value="Haem_Oase-like"/>
</dbReference>
<dbReference type="Pfam" id="PF01126">
    <property type="entry name" value="Heme_oxygenase"/>
    <property type="match status" value="1"/>
</dbReference>
<keyword evidence="2" id="KW-1185">Reference proteome</keyword>
<protein>
    <recommendedName>
        <fullName evidence="3">Heme oxygenase</fullName>
    </recommendedName>
</protein>
<organism evidence="1 2">
    <name type="scientific">Deinococcus indicus</name>
    <dbReference type="NCBI Taxonomy" id="223556"/>
    <lineage>
        <taxon>Bacteria</taxon>
        <taxon>Thermotogati</taxon>
        <taxon>Deinococcota</taxon>
        <taxon>Deinococci</taxon>
        <taxon>Deinococcales</taxon>
        <taxon>Deinococcaceae</taxon>
        <taxon>Deinococcus</taxon>
    </lineage>
</organism>
<dbReference type="Proteomes" id="UP000197208">
    <property type="component" value="Unassembled WGS sequence"/>
</dbReference>
<dbReference type="InterPro" id="IPR016084">
    <property type="entry name" value="Haem_Oase-like_multi-hlx"/>
</dbReference>
<dbReference type="Gene3D" id="1.20.910.10">
    <property type="entry name" value="Heme oxygenase-like"/>
    <property type="match status" value="1"/>
</dbReference>
<evidence type="ECO:0008006" key="3">
    <source>
        <dbReference type="Google" id="ProtNLM"/>
    </source>
</evidence>
<dbReference type="GO" id="GO:0004392">
    <property type="term" value="F:heme oxygenase (decyclizing) activity"/>
    <property type="evidence" value="ECO:0007669"/>
    <property type="project" value="InterPro"/>
</dbReference>
<dbReference type="SUPFAM" id="SSF48613">
    <property type="entry name" value="Heme oxygenase-like"/>
    <property type="match status" value="1"/>
</dbReference>